<evidence type="ECO:0000313" key="3">
    <source>
        <dbReference type="Proteomes" id="UP001501183"/>
    </source>
</evidence>
<evidence type="ECO:0000313" key="2">
    <source>
        <dbReference type="EMBL" id="GAA4471212.1"/>
    </source>
</evidence>
<organism evidence="2 3">
    <name type="scientific">Rhodococcus olei</name>
    <dbReference type="NCBI Taxonomy" id="2161675"/>
    <lineage>
        <taxon>Bacteria</taxon>
        <taxon>Bacillati</taxon>
        <taxon>Actinomycetota</taxon>
        <taxon>Actinomycetes</taxon>
        <taxon>Mycobacteriales</taxon>
        <taxon>Nocardiaceae</taxon>
        <taxon>Rhodococcus</taxon>
    </lineage>
</organism>
<proteinExistence type="predicted"/>
<dbReference type="Pfam" id="PF14279">
    <property type="entry name" value="HNH_5"/>
    <property type="match status" value="1"/>
</dbReference>
<protein>
    <submittedName>
        <fullName evidence="2">HNH endonuclease</fullName>
    </submittedName>
</protein>
<keyword evidence="2" id="KW-0255">Endonuclease</keyword>
<evidence type="ECO:0000259" key="1">
    <source>
        <dbReference type="SMART" id="SM00507"/>
    </source>
</evidence>
<dbReference type="EMBL" id="BAABFB010000007">
    <property type="protein sequence ID" value="GAA4471212.1"/>
    <property type="molecule type" value="Genomic_DNA"/>
</dbReference>
<dbReference type="InterPro" id="IPR052892">
    <property type="entry name" value="NA-targeting_endonuclease"/>
</dbReference>
<dbReference type="GO" id="GO:0004519">
    <property type="term" value="F:endonuclease activity"/>
    <property type="evidence" value="ECO:0007669"/>
    <property type="project" value="UniProtKB-KW"/>
</dbReference>
<gene>
    <name evidence="2" type="ORF">GCM10023094_01520</name>
</gene>
<dbReference type="SMART" id="SM00507">
    <property type="entry name" value="HNHc"/>
    <property type="match status" value="1"/>
</dbReference>
<dbReference type="InterPro" id="IPR003615">
    <property type="entry name" value="HNH_nuc"/>
</dbReference>
<keyword evidence="3" id="KW-1185">Reference proteome</keyword>
<dbReference type="RefSeq" id="WP_345341060.1">
    <property type="nucleotide sequence ID" value="NZ_BAABFB010000007.1"/>
</dbReference>
<dbReference type="Gene3D" id="1.10.30.50">
    <property type="match status" value="1"/>
</dbReference>
<reference evidence="3" key="1">
    <citation type="journal article" date="2019" name="Int. J. Syst. Evol. Microbiol.">
        <title>The Global Catalogue of Microorganisms (GCM) 10K type strain sequencing project: providing services to taxonomists for standard genome sequencing and annotation.</title>
        <authorList>
            <consortium name="The Broad Institute Genomics Platform"/>
            <consortium name="The Broad Institute Genome Sequencing Center for Infectious Disease"/>
            <person name="Wu L."/>
            <person name="Ma J."/>
        </authorList>
    </citation>
    <scope>NUCLEOTIDE SEQUENCE [LARGE SCALE GENOMIC DNA]</scope>
    <source>
        <strain evidence="3">JCM 32206</strain>
    </source>
</reference>
<dbReference type="PANTHER" id="PTHR33877:SF2">
    <property type="entry name" value="OS07G0170200 PROTEIN"/>
    <property type="match status" value="1"/>
</dbReference>
<sequence length="180" mass="20103">MHTRPLPATVDARTWHRTRVLVLNLTYQALCEVPAERAVTLLAIGAAESVADHDPTVPIRSQRTVIPLPVTVRLLEYVYVPYARTVTDCSRAGYAGVFRRDRNSCAYCASPVATTIDHVLPRSRGGTNSWSNLVACCRTCNQRKADRTPEEAGMTLLWEPKVPGHIDKAQQRIWRRLAAL</sequence>
<comment type="caution">
    <text evidence="2">The sequence shown here is derived from an EMBL/GenBank/DDBJ whole genome shotgun (WGS) entry which is preliminary data.</text>
</comment>
<dbReference type="InterPro" id="IPR029471">
    <property type="entry name" value="HNH_5"/>
</dbReference>
<feature type="domain" description="HNH nuclease" evidence="1">
    <location>
        <begin position="92"/>
        <end position="142"/>
    </location>
</feature>
<name>A0ABP8NU99_9NOCA</name>
<dbReference type="PANTHER" id="PTHR33877">
    <property type="entry name" value="SLL1193 PROTEIN"/>
    <property type="match status" value="1"/>
</dbReference>
<keyword evidence="2" id="KW-0378">Hydrolase</keyword>
<dbReference type="Proteomes" id="UP001501183">
    <property type="component" value="Unassembled WGS sequence"/>
</dbReference>
<keyword evidence="2" id="KW-0540">Nuclease</keyword>
<accession>A0ABP8NU99</accession>
<dbReference type="CDD" id="cd00085">
    <property type="entry name" value="HNHc"/>
    <property type="match status" value="1"/>
</dbReference>